<evidence type="ECO:0000313" key="2">
    <source>
        <dbReference type="EMBL" id="KKK80244.1"/>
    </source>
</evidence>
<gene>
    <name evidence="2" type="ORF">LCGC14_2825460</name>
</gene>
<feature type="compositionally biased region" description="Basic and acidic residues" evidence="1">
    <location>
        <begin position="1"/>
        <end position="10"/>
    </location>
</feature>
<comment type="caution">
    <text evidence="2">The sequence shown here is derived from an EMBL/GenBank/DDBJ whole genome shotgun (WGS) entry which is preliminary data.</text>
</comment>
<sequence length="46" mass="4633">MAARVADSRPTEISSLSKAYSAPPGSSLIQARADNDSAGKGSSKVP</sequence>
<organism evidence="2">
    <name type="scientific">marine sediment metagenome</name>
    <dbReference type="NCBI Taxonomy" id="412755"/>
    <lineage>
        <taxon>unclassified sequences</taxon>
        <taxon>metagenomes</taxon>
        <taxon>ecological metagenomes</taxon>
    </lineage>
</organism>
<protein>
    <submittedName>
        <fullName evidence="2">Uncharacterized protein</fullName>
    </submittedName>
</protein>
<evidence type="ECO:0000256" key="1">
    <source>
        <dbReference type="SAM" id="MobiDB-lite"/>
    </source>
</evidence>
<dbReference type="EMBL" id="LAZR01053671">
    <property type="protein sequence ID" value="KKK80244.1"/>
    <property type="molecule type" value="Genomic_DNA"/>
</dbReference>
<feature type="non-terminal residue" evidence="2">
    <location>
        <position position="46"/>
    </location>
</feature>
<dbReference type="AlphaFoldDB" id="A0A0F9AP44"/>
<accession>A0A0F9AP44</accession>
<proteinExistence type="predicted"/>
<name>A0A0F9AP44_9ZZZZ</name>
<reference evidence="2" key="1">
    <citation type="journal article" date="2015" name="Nature">
        <title>Complex archaea that bridge the gap between prokaryotes and eukaryotes.</title>
        <authorList>
            <person name="Spang A."/>
            <person name="Saw J.H."/>
            <person name="Jorgensen S.L."/>
            <person name="Zaremba-Niedzwiedzka K."/>
            <person name="Martijn J."/>
            <person name="Lind A.E."/>
            <person name="van Eijk R."/>
            <person name="Schleper C."/>
            <person name="Guy L."/>
            <person name="Ettema T.J."/>
        </authorList>
    </citation>
    <scope>NUCLEOTIDE SEQUENCE</scope>
</reference>
<feature type="region of interest" description="Disordered" evidence="1">
    <location>
        <begin position="1"/>
        <end position="46"/>
    </location>
</feature>